<dbReference type="AlphaFoldDB" id="A0A1H4GBI8"/>
<dbReference type="Gene3D" id="2.60.40.3650">
    <property type="match status" value="1"/>
</dbReference>
<reference evidence="3 4" key="1">
    <citation type="submission" date="2016-10" db="EMBL/GenBank/DDBJ databases">
        <authorList>
            <person name="de Groot N.N."/>
        </authorList>
    </citation>
    <scope>NUCLEOTIDE SEQUENCE [LARGE SCALE GENOMIC DNA]</scope>
    <source>
        <strain evidence="3 4">DSM 19033</strain>
    </source>
</reference>
<keyword evidence="1" id="KW-0472">Membrane</keyword>
<organism evidence="3 4">
    <name type="scientific">Pedobacter hartonius</name>
    <dbReference type="NCBI Taxonomy" id="425514"/>
    <lineage>
        <taxon>Bacteria</taxon>
        <taxon>Pseudomonadati</taxon>
        <taxon>Bacteroidota</taxon>
        <taxon>Sphingobacteriia</taxon>
        <taxon>Sphingobacteriales</taxon>
        <taxon>Sphingobacteriaceae</taxon>
        <taxon>Pedobacter</taxon>
    </lineage>
</organism>
<sequence>MSYYKSDQKNGYRALAVRALLFSVVVVFFQTASFGQSAAGQSGGISYVVSMPEPRDHVYHVKISSMSSGKGKTVLKMSAWTPGYYELVDFASAVSDLSVKNGKRQNGHLEESGS</sequence>
<evidence type="ECO:0000256" key="1">
    <source>
        <dbReference type="SAM" id="Phobius"/>
    </source>
</evidence>
<name>A0A1H4GBI8_9SPHI</name>
<keyword evidence="1" id="KW-1133">Transmembrane helix</keyword>
<gene>
    <name evidence="3" type="ORF">SAMN05443550_109187</name>
</gene>
<accession>A0A1H4GBI8</accession>
<dbReference type="Proteomes" id="UP000198850">
    <property type="component" value="Unassembled WGS sequence"/>
</dbReference>
<evidence type="ECO:0000313" key="4">
    <source>
        <dbReference type="Proteomes" id="UP000198850"/>
    </source>
</evidence>
<dbReference type="Pfam" id="PF17899">
    <property type="entry name" value="Peptidase_M61_N"/>
    <property type="match status" value="1"/>
</dbReference>
<protein>
    <recommendedName>
        <fullName evidence="2">Peptidase M61 N-terminal domain-containing protein</fullName>
    </recommendedName>
</protein>
<dbReference type="RefSeq" id="WP_090558528.1">
    <property type="nucleotide sequence ID" value="NZ_FNRA01000009.1"/>
</dbReference>
<dbReference type="EMBL" id="FNRA01000009">
    <property type="protein sequence ID" value="SEB06817.1"/>
    <property type="molecule type" value="Genomic_DNA"/>
</dbReference>
<dbReference type="InterPro" id="IPR040756">
    <property type="entry name" value="Peptidase_M61_N"/>
</dbReference>
<feature type="transmembrane region" description="Helical" evidence="1">
    <location>
        <begin position="12"/>
        <end position="32"/>
    </location>
</feature>
<feature type="domain" description="Peptidase M61 N-terminal" evidence="2">
    <location>
        <begin position="46"/>
        <end position="104"/>
    </location>
</feature>
<proteinExistence type="predicted"/>
<keyword evidence="1" id="KW-0812">Transmembrane</keyword>
<evidence type="ECO:0000313" key="3">
    <source>
        <dbReference type="EMBL" id="SEB06817.1"/>
    </source>
</evidence>
<evidence type="ECO:0000259" key="2">
    <source>
        <dbReference type="Pfam" id="PF17899"/>
    </source>
</evidence>
<keyword evidence="4" id="KW-1185">Reference proteome</keyword>